<dbReference type="RefSeq" id="XP_026619447.1">
    <property type="nucleotide sequence ID" value="XM_026770027.1"/>
</dbReference>
<keyword evidence="2" id="KW-1185">Reference proteome</keyword>
<dbReference type="Proteomes" id="UP000253729">
    <property type="component" value="Unassembled WGS sequence"/>
</dbReference>
<dbReference type="AlphaFoldDB" id="A0A3F3PHJ0"/>
<protein>
    <submittedName>
        <fullName evidence="1">Uncharacterized protein</fullName>
    </submittedName>
</protein>
<organism evidence="1 2">
    <name type="scientific">Aspergillus welwitschiae</name>
    <dbReference type="NCBI Taxonomy" id="1341132"/>
    <lineage>
        <taxon>Eukaryota</taxon>
        <taxon>Fungi</taxon>
        <taxon>Dikarya</taxon>
        <taxon>Ascomycota</taxon>
        <taxon>Pezizomycotina</taxon>
        <taxon>Eurotiomycetes</taxon>
        <taxon>Eurotiomycetidae</taxon>
        <taxon>Eurotiales</taxon>
        <taxon>Aspergillaceae</taxon>
        <taxon>Aspergillus</taxon>
        <taxon>Aspergillus subgen. Circumdati</taxon>
    </lineage>
</organism>
<dbReference type="GeneID" id="38138383"/>
<dbReference type="EMBL" id="KZ852150">
    <property type="protein sequence ID" value="RDH26425.1"/>
    <property type="molecule type" value="Genomic_DNA"/>
</dbReference>
<reference evidence="1 2" key="1">
    <citation type="submission" date="2018-07" db="EMBL/GenBank/DDBJ databases">
        <title>The genomes of Aspergillus section Nigri reveals drivers in fungal speciation.</title>
        <authorList>
            <consortium name="DOE Joint Genome Institute"/>
            <person name="Vesth T.C."/>
            <person name="Nybo J."/>
            <person name="Theobald S."/>
            <person name="Brandl J."/>
            <person name="Frisvad J.C."/>
            <person name="Nielsen K.F."/>
            <person name="Lyhne E.K."/>
            <person name="Kogle M.E."/>
            <person name="Kuo A."/>
            <person name="Riley R."/>
            <person name="Clum A."/>
            <person name="Nolan M."/>
            <person name="Lipzen A."/>
            <person name="Salamov A."/>
            <person name="Henrissat B."/>
            <person name="Wiebenga A."/>
            <person name="De vries R.P."/>
            <person name="Grigoriev I.V."/>
            <person name="Mortensen U.H."/>
            <person name="Andersen M.R."/>
            <person name="Baker S.E."/>
        </authorList>
    </citation>
    <scope>NUCLEOTIDE SEQUENCE [LARGE SCALE GENOMIC DNA]</scope>
    <source>
        <strain evidence="1 2">CBS 139.54b</strain>
    </source>
</reference>
<accession>A0A3F3PHJ0</accession>
<proteinExistence type="predicted"/>
<evidence type="ECO:0000313" key="2">
    <source>
        <dbReference type="Proteomes" id="UP000253729"/>
    </source>
</evidence>
<evidence type="ECO:0000313" key="1">
    <source>
        <dbReference type="EMBL" id="RDH26425.1"/>
    </source>
</evidence>
<sequence length="59" mass="6827">MTYNQHFRTAHAWRPIAYQVLAAGWGFSRGSLVGNEANIHSVRLLSETAHFRTMLRLER</sequence>
<gene>
    <name evidence="1" type="ORF">BDQ94DRAFT_164501</name>
</gene>
<name>A0A3F3PHJ0_9EURO</name>